<dbReference type="AlphaFoldDB" id="G2YRN5"/>
<dbReference type="Proteomes" id="UP000008177">
    <property type="component" value="Unplaced contigs"/>
</dbReference>
<gene>
    <name evidence="2" type="ORF">BofuT4_uP129830.1</name>
</gene>
<evidence type="ECO:0000313" key="2">
    <source>
        <dbReference type="EMBL" id="CCD54283.1"/>
    </source>
</evidence>
<dbReference type="InParanoid" id="G2YRN5"/>
<sequence length="72" mass="8041">MYRNVSMCKVILAGNQDQDNYTSGGLETSYPDKSSQRTGPDPTDHSPLWLLRQSIIPSEAEILAQYLIILSI</sequence>
<accession>G2YRN5</accession>
<dbReference type="HOGENOM" id="CLU_2721948_0_0_1"/>
<organism evidence="2 3">
    <name type="scientific">Botryotinia fuckeliana (strain T4)</name>
    <name type="common">Noble rot fungus</name>
    <name type="synonym">Botrytis cinerea</name>
    <dbReference type="NCBI Taxonomy" id="999810"/>
    <lineage>
        <taxon>Eukaryota</taxon>
        <taxon>Fungi</taxon>
        <taxon>Dikarya</taxon>
        <taxon>Ascomycota</taxon>
        <taxon>Pezizomycotina</taxon>
        <taxon>Leotiomycetes</taxon>
        <taxon>Helotiales</taxon>
        <taxon>Sclerotiniaceae</taxon>
        <taxon>Botrytis</taxon>
    </lineage>
</organism>
<protein>
    <submittedName>
        <fullName evidence="2">Uncharacterized protein</fullName>
    </submittedName>
</protein>
<evidence type="ECO:0000313" key="3">
    <source>
        <dbReference type="Proteomes" id="UP000008177"/>
    </source>
</evidence>
<reference evidence="3" key="1">
    <citation type="journal article" date="2011" name="PLoS Genet.">
        <title>Genomic analysis of the necrotrophic fungal pathogens Sclerotinia sclerotiorum and Botrytis cinerea.</title>
        <authorList>
            <person name="Amselem J."/>
            <person name="Cuomo C.A."/>
            <person name="van Kan J.A."/>
            <person name="Viaud M."/>
            <person name="Benito E.P."/>
            <person name="Couloux A."/>
            <person name="Coutinho P.M."/>
            <person name="de Vries R.P."/>
            <person name="Dyer P.S."/>
            <person name="Fillinger S."/>
            <person name="Fournier E."/>
            <person name="Gout L."/>
            <person name="Hahn M."/>
            <person name="Kohn L."/>
            <person name="Lapalu N."/>
            <person name="Plummer K.M."/>
            <person name="Pradier J.M."/>
            <person name="Quevillon E."/>
            <person name="Sharon A."/>
            <person name="Simon A."/>
            <person name="ten Have A."/>
            <person name="Tudzynski B."/>
            <person name="Tudzynski P."/>
            <person name="Wincker P."/>
            <person name="Andrew M."/>
            <person name="Anthouard V."/>
            <person name="Beever R.E."/>
            <person name="Beffa R."/>
            <person name="Benoit I."/>
            <person name="Bouzid O."/>
            <person name="Brault B."/>
            <person name="Chen Z."/>
            <person name="Choquer M."/>
            <person name="Collemare J."/>
            <person name="Cotton P."/>
            <person name="Danchin E.G."/>
            <person name="Da Silva C."/>
            <person name="Gautier A."/>
            <person name="Giraud C."/>
            <person name="Giraud T."/>
            <person name="Gonzalez C."/>
            <person name="Grossetete S."/>
            <person name="Guldener U."/>
            <person name="Henrissat B."/>
            <person name="Howlett B.J."/>
            <person name="Kodira C."/>
            <person name="Kretschmer M."/>
            <person name="Lappartient A."/>
            <person name="Leroch M."/>
            <person name="Levis C."/>
            <person name="Mauceli E."/>
            <person name="Neuveglise C."/>
            <person name="Oeser B."/>
            <person name="Pearson M."/>
            <person name="Poulain J."/>
            <person name="Poussereau N."/>
            <person name="Quesneville H."/>
            <person name="Rascle C."/>
            <person name="Schumacher J."/>
            <person name="Segurens B."/>
            <person name="Sexton A."/>
            <person name="Silva E."/>
            <person name="Sirven C."/>
            <person name="Soanes D.M."/>
            <person name="Talbot N.J."/>
            <person name="Templeton M."/>
            <person name="Yandava C."/>
            <person name="Yarden O."/>
            <person name="Zeng Q."/>
            <person name="Rollins J.A."/>
            <person name="Lebrun M.H."/>
            <person name="Dickman M."/>
        </authorList>
    </citation>
    <scope>NUCLEOTIDE SEQUENCE [LARGE SCALE GENOMIC DNA]</scope>
    <source>
        <strain evidence="3">T4</strain>
    </source>
</reference>
<name>G2YRN5_BOTF4</name>
<proteinExistence type="predicted"/>
<dbReference type="EMBL" id="FQ790350">
    <property type="protein sequence ID" value="CCD54283.1"/>
    <property type="molecule type" value="Genomic_DNA"/>
</dbReference>
<feature type="compositionally biased region" description="Polar residues" evidence="1">
    <location>
        <begin position="17"/>
        <end position="38"/>
    </location>
</feature>
<feature type="region of interest" description="Disordered" evidence="1">
    <location>
        <begin position="17"/>
        <end position="45"/>
    </location>
</feature>
<evidence type="ECO:0000256" key="1">
    <source>
        <dbReference type="SAM" id="MobiDB-lite"/>
    </source>
</evidence>